<dbReference type="GO" id="GO:0016125">
    <property type="term" value="P:sterol metabolic process"/>
    <property type="evidence" value="ECO:0007669"/>
    <property type="project" value="TreeGrafter"/>
</dbReference>
<dbReference type="Proteomes" id="UP000078348">
    <property type="component" value="Unassembled WGS sequence"/>
</dbReference>
<dbReference type="OrthoDB" id="9989144at2759"/>
<dbReference type="Gene3D" id="3.40.50.720">
    <property type="entry name" value="NAD(P)-binding Rossmann-like Domain"/>
    <property type="match status" value="1"/>
</dbReference>
<accession>A0A196SCF3</accession>
<dbReference type="InterPro" id="IPR036291">
    <property type="entry name" value="NAD(P)-bd_dom_sf"/>
</dbReference>
<keyword evidence="1" id="KW-0472">Membrane</keyword>
<organism evidence="2 3">
    <name type="scientific">Blastocystis sp. subtype 1 (strain ATCC 50177 / NandII)</name>
    <dbReference type="NCBI Taxonomy" id="478820"/>
    <lineage>
        <taxon>Eukaryota</taxon>
        <taxon>Sar</taxon>
        <taxon>Stramenopiles</taxon>
        <taxon>Bigyra</taxon>
        <taxon>Opalozoa</taxon>
        <taxon>Opalinata</taxon>
        <taxon>Blastocystidae</taxon>
        <taxon>Blastocystis</taxon>
    </lineage>
</organism>
<evidence type="ECO:0000313" key="2">
    <source>
        <dbReference type="EMBL" id="OAO13689.1"/>
    </source>
</evidence>
<dbReference type="AlphaFoldDB" id="A0A196SCF3"/>
<evidence type="ECO:0000256" key="1">
    <source>
        <dbReference type="SAM" id="Phobius"/>
    </source>
</evidence>
<dbReference type="PANTHER" id="PTHR44442:SF1">
    <property type="entry name" value="3-KETO-STEROID REDUCTASE_17-BETA-HYDROXYSTEROID DEHYDROGENASE 7"/>
    <property type="match status" value="1"/>
</dbReference>
<dbReference type="Pfam" id="PF00106">
    <property type="entry name" value="adh_short"/>
    <property type="match status" value="1"/>
</dbReference>
<evidence type="ECO:0000313" key="3">
    <source>
        <dbReference type="Proteomes" id="UP000078348"/>
    </source>
</evidence>
<dbReference type="InterPro" id="IPR052834">
    <property type="entry name" value="3KSR/17beta-HSD"/>
</dbReference>
<keyword evidence="1" id="KW-0812">Transmembrane</keyword>
<feature type="transmembrane region" description="Helical" evidence="1">
    <location>
        <begin position="15"/>
        <end position="41"/>
    </location>
</feature>
<protein>
    <submittedName>
        <fullName evidence="2">3-keto-steroid reductase</fullName>
    </submittedName>
</protein>
<dbReference type="EMBL" id="LXWW01000346">
    <property type="protein sequence ID" value="OAO13689.1"/>
    <property type="molecule type" value="Genomic_DNA"/>
</dbReference>
<gene>
    <name evidence="2" type="ORF">AV274_4664</name>
</gene>
<dbReference type="PANTHER" id="PTHR44442">
    <property type="entry name" value="3-KETO-STEROID REDUCTASE"/>
    <property type="match status" value="1"/>
</dbReference>
<dbReference type="GO" id="GO:0005789">
    <property type="term" value="C:endoplasmic reticulum membrane"/>
    <property type="evidence" value="ECO:0007669"/>
    <property type="project" value="TreeGrafter"/>
</dbReference>
<proteinExistence type="predicted"/>
<sequence>MSGGFKHVRNYLSNIINIVLLWILQYIWTLPGFVVVISYLYSNQSIRHIADHVMKWFNRKIEDYVYLIDDEKRVALIIGADNAVGYCLAKKLVRKNYHVLMGVKSIKVGLRMKRKIVTNYPFCHVTVLSVDMGNPMSVFYFAKRIRHIYRRVDVLYLNNSVVNIESMDWNVMYEALRSKSIDCLFTTGRASEHGKYMITPVNLGTNDCGFGIEFCQQVLSPFILVGVLNPPNAKIQELRVLLSNANMPGRVVWSGSSTCSRDAFNWSDPQHLHGHLSFYSHKWLTHLLQPALNEALRDTGVQSFEACPGLVLTGTSPRFFRRMSWLIYILGFFFPTIQLWPATGARTLLHIGTHRKEYKDLNPNHLYYMQWRLQGLVQSPFVEDVHLAESRFAYNWLFSLYRKLKNSSILLGDMSKSVMALQDTNMAPRMRANSL</sequence>
<keyword evidence="3" id="KW-1185">Reference proteome</keyword>
<name>A0A196SCF3_BLAHN</name>
<keyword evidence="1" id="KW-1133">Transmembrane helix</keyword>
<reference evidence="2 3" key="1">
    <citation type="submission" date="2016-05" db="EMBL/GenBank/DDBJ databases">
        <title>Nuclear genome of Blastocystis sp. subtype 1 NandII.</title>
        <authorList>
            <person name="Gentekaki E."/>
            <person name="Curtis B."/>
            <person name="Stairs C."/>
            <person name="Eme L."/>
            <person name="Herman E."/>
            <person name="Klimes V."/>
            <person name="Arias M.C."/>
            <person name="Elias M."/>
            <person name="Hilliou F."/>
            <person name="Klute M."/>
            <person name="Malik S.-B."/>
            <person name="Pightling A."/>
            <person name="Rachubinski R."/>
            <person name="Salas D."/>
            <person name="Schlacht A."/>
            <person name="Suga H."/>
            <person name="Archibald J."/>
            <person name="Ball S.G."/>
            <person name="Clark G."/>
            <person name="Dacks J."/>
            <person name="Van Der Giezen M."/>
            <person name="Tsaousis A."/>
            <person name="Roger A."/>
        </authorList>
    </citation>
    <scope>NUCLEOTIDE SEQUENCE [LARGE SCALE GENOMIC DNA]</scope>
    <source>
        <strain evidence="3">ATCC 50177 / NandII</strain>
    </source>
</reference>
<feature type="transmembrane region" description="Helical" evidence="1">
    <location>
        <begin position="325"/>
        <end position="343"/>
    </location>
</feature>
<dbReference type="SUPFAM" id="SSF51735">
    <property type="entry name" value="NAD(P)-binding Rossmann-fold domains"/>
    <property type="match status" value="1"/>
</dbReference>
<dbReference type="STRING" id="478820.A0A196SCF3"/>
<comment type="caution">
    <text evidence="2">The sequence shown here is derived from an EMBL/GenBank/DDBJ whole genome shotgun (WGS) entry which is preliminary data.</text>
</comment>
<dbReference type="InterPro" id="IPR002347">
    <property type="entry name" value="SDR_fam"/>
</dbReference>
<dbReference type="GO" id="GO:0000253">
    <property type="term" value="F:3-beta-hydroxysteroid 3-dehydrogenase (NADP+) activity"/>
    <property type="evidence" value="ECO:0007669"/>
    <property type="project" value="TreeGrafter"/>
</dbReference>